<dbReference type="OrthoDB" id="252257at2"/>
<keyword evidence="3" id="KW-1185">Reference proteome</keyword>
<dbReference type="KEGG" id="palb:EJC50_25435"/>
<dbReference type="InterPro" id="IPR001387">
    <property type="entry name" value="Cro/C1-type_HTH"/>
</dbReference>
<dbReference type="InterPro" id="IPR011990">
    <property type="entry name" value="TPR-like_helical_dom_sf"/>
</dbReference>
<organism evidence="2 3">
    <name type="scientific">Paenibacillus albus</name>
    <dbReference type="NCBI Taxonomy" id="2495582"/>
    <lineage>
        <taxon>Bacteria</taxon>
        <taxon>Bacillati</taxon>
        <taxon>Bacillota</taxon>
        <taxon>Bacilli</taxon>
        <taxon>Bacillales</taxon>
        <taxon>Paenibacillaceae</taxon>
        <taxon>Paenibacillus</taxon>
    </lineage>
</organism>
<dbReference type="Proteomes" id="UP000272528">
    <property type="component" value="Chromosome"/>
</dbReference>
<sequence length="423" mass="49788">MHVGKIIRFYREKAGMTQDQLGRGICSDTHVSKIERGSTDVSPEVITLLADRLGIQIRQELHHLAEIKKRLHAWHEAIMLLLYDDMEVIKEELEKESLIQISDYKTLYKLLQGRYYLVHRKLGKAYGIINEMERTKSKLPHYESNLLLHITGIYLYYTQDYFKAIETLNSINEEEYNNPEYYYYLAMSYHWLESRMMAYYYSEKALRHFKDTHNFLKSIDAEMLMLLQIIYDDNRNYQTIANRFENIIKSCDLCQAPQLKRIAVHNLGFLYQENKAYELAGRYYQQTMELSEPKSALYLLSFEGYIQSCAEGKLLAKEELLSMAQDGLSLSKEARDEVHIARFYLLILFIEENIAEYYSSLRLTVLPILRKQGDAFLVHRYEKNLFNYYVETNQTDLALETASLFINKAKPAPALQAEKSLHQ</sequence>
<name>A0A3S9AA98_9BACL</name>
<dbReference type="CDD" id="cd00093">
    <property type="entry name" value="HTH_XRE"/>
    <property type="match status" value="1"/>
</dbReference>
<dbReference type="PROSITE" id="PS50943">
    <property type="entry name" value="HTH_CROC1"/>
    <property type="match status" value="1"/>
</dbReference>
<dbReference type="GO" id="GO:0003677">
    <property type="term" value="F:DNA binding"/>
    <property type="evidence" value="ECO:0007669"/>
    <property type="project" value="InterPro"/>
</dbReference>
<evidence type="ECO:0000313" key="3">
    <source>
        <dbReference type="Proteomes" id="UP000272528"/>
    </source>
</evidence>
<protein>
    <submittedName>
        <fullName evidence="2">XRE family transcriptional regulator</fullName>
    </submittedName>
</protein>
<reference evidence="3" key="1">
    <citation type="submission" date="2018-12" db="EMBL/GenBank/DDBJ databases">
        <title>Genome sequence of Peanibacillus sp.</title>
        <authorList>
            <person name="Subramani G."/>
            <person name="Srinivasan S."/>
            <person name="Kim M.K."/>
        </authorList>
    </citation>
    <scope>NUCLEOTIDE SEQUENCE [LARGE SCALE GENOMIC DNA]</scope>
    <source>
        <strain evidence="3">18JY67-1</strain>
    </source>
</reference>
<dbReference type="SMART" id="SM00530">
    <property type="entry name" value="HTH_XRE"/>
    <property type="match status" value="1"/>
</dbReference>
<evidence type="ECO:0000313" key="2">
    <source>
        <dbReference type="EMBL" id="AZN42660.1"/>
    </source>
</evidence>
<dbReference type="Gene3D" id="1.10.260.40">
    <property type="entry name" value="lambda repressor-like DNA-binding domains"/>
    <property type="match status" value="1"/>
</dbReference>
<accession>A0A3S9AA98</accession>
<evidence type="ECO:0000259" key="1">
    <source>
        <dbReference type="PROSITE" id="PS50943"/>
    </source>
</evidence>
<dbReference type="Pfam" id="PF01381">
    <property type="entry name" value="HTH_3"/>
    <property type="match status" value="1"/>
</dbReference>
<proteinExistence type="predicted"/>
<dbReference type="EMBL" id="CP034437">
    <property type="protein sequence ID" value="AZN42660.1"/>
    <property type="molecule type" value="Genomic_DNA"/>
</dbReference>
<dbReference type="RefSeq" id="WP_126018582.1">
    <property type="nucleotide sequence ID" value="NZ_CP034437.1"/>
</dbReference>
<dbReference type="SUPFAM" id="SSF48452">
    <property type="entry name" value="TPR-like"/>
    <property type="match status" value="1"/>
</dbReference>
<gene>
    <name evidence="2" type="ORF">EJC50_25435</name>
</gene>
<dbReference type="Gene3D" id="1.25.40.10">
    <property type="entry name" value="Tetratricopeptide repeat domain"/>
    <property type="match status" value="1"/>
</dbReference>
<dbReference type="InterPro" id="IPR010982">
    <property type="entry name" value="Lambda_DNA-bd_dom_sf"/>
</dbReference>
<dbReference type="SUPFAM" id="SSF47413">
    <property type="entry name" value="lambda repressor-like DNA-binding domains"/>
    <property type="match status" value="1"/>
</dbReference>
<dbReference type="AlphaFoldDB" id="A0A3S9AA98"/>
<feature type="domain" description="HTH cro/C1-type" evidence="1">
    <location>
        <begin position="7"/>
        <end position="61"/>
    </location>
</feature>